<evidence type="ECO:0000313" key="2">
    <source>
        <dbReference type="EMBL" id="ONM18612.1"/>
    </source>
</evidence>
<name>A0A1D6EEG3_MAIZE</name>
<organism evidence="2">
    <name type="scientific">Zea mays</name>
    <name type="common">Maize</name>
    <dbReference type="NCBI Taxonomy" id="4577"/>
    <lineage>
        <taxon>Eukaryota</taxon>
        <taxon>Viridiplantae</taxon>
        <taxon>Streptophyta</taxon>
        <taxon>Embryophyta</taxon>
        <taxon>Tracheophyta</taxon>
        <taxon>Spermatophyta</taxon>
        <taxon>Magnoliopsida</taxon>
        <taxon>Liliopsida</taxon>
        <taxon>Poales</taxon>
        <taxon>Poaceae</taxon>
        <taxon>PACMAD clade</taxon>
        <taxon>Panicoideae</taxon>
        <taxon>Andropogonodae</taxon>
        <taxon>Andropogoneae</taxon>
        <taxon>Tripsacinae</taxon>
        <taxon>Zea</taxon>
    </lineage>
</organism>
<feature type="region of interest" description="Disordered" evidence="1">
    <location>
        <begin position="1"/>
        <end position="66"/>
    </location>
</feature>
<dbReference type="ExpressionAtlas" id="A0A1D6EEG3">
    <property type="expression patterns" value="baseline and differential"/>
</dbReference>
<sequence length="200" mass="21658">MASVPHSPPVIRKSGNLMVFVTPPAEPESPRSEFSTPPTSPRAEESPESPPAQMAPPPTPIYSVSVSTPPLVKTVSPPLHAEKLSRPSLVQVPPQPVKSLSTSLQAPNLSSGSLPSVQVPPLQFAKVSAGSDGSLLAFFWDAVAHVQKAHSRLDKHISRWFGLDQSKYQWALNDYFERTGQEIDSSTLEHSCKNSESMTK</sequence>
<dbReference type="EMBL" id="CM007648">
    <property type="protein sequence ID" value="ONM18612.1"/>
    <property type="molecule type" value="Genomic_DNA"/>
</dbReference>
<evidence type="ECO:0000313" key="4">
    <source>
        <dbReference type="Proteomes" id="UP000007305"/>
    </source>
</evidence>
<keyword evidence="4" id="KW-1185">Reference proteome</keyword>
<dbReference type="AlphaFoldDB" id="A0A1D6EEG3"/>
<dbReference type="PANTHER" id="PTHR37376">
    <property type="entry name" value="EXPRESSED PROTEIN"/>
    <property type="match status" value="1"/>
</dbReference>
<reference evidence="3" key="3">
    <citation type="submission" date="2021-05" db="UniProtKB">
        <authorList>
            <consortium name="EnsemblPlants"/>
        </authorList>
    </citation>
    <scope>IDENTIFICATION</scope>
    <source>
        <strain evidence="3">cv. B73</strain>
    </source>
</reference>
<proteinExistence type="evidence at protein level"/>
<dbReference type="Gramene" id="Zm00001eb087060_T002">
    <property type="protein sequence ID" value="Zm00001eb087060_P002"/>
    <property type="gene ID" value="Zm00001eb087060"/>
</dbReference>
<evidence type="ECO:0000256" key="1">
    <source>
        <dbReference type="SAM" id="MobiDB-lite"/>
    </source>
</evidence>
<gene>
    <name evidence="3" type="primary">LOC100283688</name>
    <name evidence="2" type="ORF">ZEAMMB73_Zm00001d004200</name>
</gene>
<dbReference type="PANTHER" id="PTHR37376:SF10">
    <property type="entry name" value="ACTIN ASSOCIATED PROTEIN"/>
    <property type="match status" value="1"/>
</dbReference>
<dbReference type="Proteomes" id="UP000007305">
    <property type="component" value="Chromosome 2"/>
</dbReference>
<reference evidence="3" key="2">
    <citation type="submission" date="2019-07" db="EMBL/GenBank/DDBJ databases">
        <authorList>
            <person name="Seetharam A."/>
            <person name="Woodhouse M."/>
            <person name="Cannon E."/>
        </authorList>
    </citation>
    <scope>NUCLEOTIDE SEQUENCE [LARGE SCALE GENOMIC DNA]</scope>
    <source>
        <strain evidence="3">cv. B73</strain>
    </source>
</reference>
<reference evidence="2 4" key="1">
    <citation type="submission" date="2015-12" db="EMBL/GenBank/DDBJ databases">
        <title>Update maize B73 reference genome by single molecule sequencing technologies.</title>
        <authorList>
            <consortium name="Maize Genome Sequencing Project"/>
            <person name="Ware D."/>
        </authorList>
    </citation>
    <scope>NUCLEOTIDE SEQUENCE [LARGE SCALE GENOMIC DNA]</scope>
    <source>
        <strain evidence="4">cv. B73</strain>
        <tissue evidence="2">Seedling</tissue>
    </source>
</reference>
<dbReference type="OrthoDB" id="45963at2759"/>
<evidence type="ECO:0000313" key="3">
    <source>
        <dbReference type="EnsemblPlants" id="Zm00001eb087060_P002"/>
    </source>
</evidence>
<feature type="compositionally biased region" description="Pro residues" evidence="1">
    <location>
        <begin position="48"/>
        <end position="60"/>
    </location>
</feature>
<dbReference type="GeneID" id="100283688"/>
<dbReference type="EnsemblPlants" id="Zm00001eb087060_T002">
    <property type="protein sequence ID" value="Zm00001eb087060_P002"/>
    <property type="gene ID" value="Zm00001eb087060"/>
</dbReference>
<dbReference type="RefSeq" id="XP_023157294.1">
    <property type="nucleotide sequence ID" value="XM_023301526.2"/>
</dbReference>
<accession>A0A1D6EEG3</accession>
<protein>
    <submittedName>
        <fullName evidence="2">Hydroxyproline-rich glycoprotein family protein</fullName>
    </submittedName>
</protein>
<evidence type="ECO:0007829" key="5">
    <source>
        <dbReference type="PeptideAtlas" id="A0A1D6EEG3"/>
    </source>
</evidence>
<keyword evidence="5" id="KW-1267">Proteomics identification</keyword>